<name>A0A1D1VZZ3_RAMVA</name>
<dbReference type="AlphaFoldDB" id="A0A1D1VZZ3"/>
<keyword evidence="6" id="KW-0689">Ribosomal protein</keyword>
<gene>
    <name evidence="12" type="primary">RvY_14502</name>
    <name evidence="12" type="synonym">RvY_14502.1</name>
    <name evidence="12" type="ORF">RvY_14502-1</name>
</gene>
<evidence type="ECO:0000256" key="10">
    <source>
        <dbReference type="SAM" id="MobiDB-lite"/>
    </source>
</evidence>
<dbReference type="Proteomes" id="UP000186922">
    <property type="component" value="Unassembled WGS sequence"/>
</dbReference>
<dbReference type="FunFam" id="3.30.420.100:FF:000002">
    <property type="entry name" value="60S ribosomal protein L5"/>
    <property type="match status" value="1"/>
</dbReference>
<keyword evidence="5" id="KW-0699">rRNA-binding</keyword>
<dbReference type="InterPro" id="IPR005485">
    <property type="entry name" value="Rbsml_uL18_euk_arch"/>
</dbReference>
<dbReference type="Pfam" id="PF17144">
    <property type="entry name" value="Ribosomal_L5e"/>
    <property type="match status" value="1"/>
</dbReference>
<evidence type="ECO:0000256" key="6">
    <source>
        <dbReference type="ARBA" id="ARBA00022980"/>
    </source>
</evidence>
<keyword evidence="7" id="KW-0687">Ribonucleoprotein</keyword>
<evidence type="ECO:0000313" key="13">
    <source>
        <dbReference type="Proteomes" id="UP000186922"/>
    </source>
</evidence>
<sequence length="317" mass="35744">MVSEKYHAKRGAREHGCLSQGMVKVVKNKQYFKRFQVKLRRRREGKTDYQARKGLIQQDKNKYNTPKYRLVVRFTNKDIIAQIVYAKIEGDKVLCSAYAHELPRFGIKLGLTNYAAAYATGLLLARRLLKQLKLDKIYEGTTDVTGEESHVEDVAGKPGAFKCFLDVGLGRTTTGSKVFACMKGAVDGGLNIPHSNRRFPGYDSESKKFDAEIHRKHIMGGHVGNYMKELQDADEEAYKKQFSRYLAAGVTSETIEGVYKSAHDNIRANPAPEKKEQKPKPPKNKRWNRKKLSHAEVANRIAQKKKAVLAKVGGGDE</sequence>
<comment type="subcellular location">
    <subcellularLocation>
        <location evidence="2">Cytoplasm</location>
    </subcellularLocation>
</comment>
<proteinExistence type="inferred from homology"/>
<dbReference type="InterPro" id="IPR057268">
    <property type="entry name" value="Ribosomal_L18"/>
</dbReference>
<dbReference type="GO" id="GO:0003735">
    <property type="term" value="F:structural constituent of ribosome"/>
    <property type="evidence" value="ECO:0007669"/>
    <property type="project" value="InterPro"/>
</dbReference>
<evidence type="ECO:0000256" key="1">
    <source>
        <dbReference type="ARBA" id="ARBA00004021"/>
    </source>
</evidence>
<dbReference type="STRING" id="947166.A0A1D1VZZ3"/>
<keyword evidence="13" id="KW-1185">Reference proteome</keyword>
<feature type="compositionally biased region" description="Basic and acidic residues" evidence="10">
    <location>
        <begin position="264"/>
        <end position="279"/>
    </location>
</feature>
<dbReference type="CDD" id="cd00432">
    <property type="entry name" value="Ribosomal_L18_L5e"/>
    <property type="match status" value="1"/>
</dbReference>
<dbReference type="SUPFAM" id="SSF53137">
    <property type="entry name" value="Translational machinery components"/>
    <property type="match status" value="1"/>
</dbReference>
<dbReference type="OrthoDB" id="1618453at2759"/>
<evidence type="ECO:0000259" key="11">
    <source>
        <dbReference type="Pfam" id="PF14204"/>
    </source>
</evidence>
<dbReference type="PANTHER" id="PTHR23410">
    <property type="entry name" value="RIBOSOMAL PROTEIN L5-RELATED"/>
    <property type="match status" value="1"/>
</dbReference>
<evidence type="ECO:0000256" key="5">
    <source>
        <dbReference type="ARBA" id="ARBA00022730"/>
    </source>
</evidence>
<dbReference type="PRINTS" id="PR00058">
    <property type="entry name" value="RIBOSOMALL5"/>
</dbReference>
<feature type="compositionally biased region" description="Basic residues" evidence="10">
    <location>
        <begin position="280"/>
        <end position="292"/>
    </location>
</feature>
<comment type="caution">
    <text evidence="12">The sequence shown here is derived from an EMBL/GenBank/DDBJ whole genome shotgun (WGS) entry which is preliminary data.</text>
</comment>
<evidence type="ECO:0000256" key="4">
    <source>
        <dbReference type="ARBA" id="ARBA00022490"/>
    </source>
</evidence>
<dbReference type="GO" id="GO:0006412">
    <property type="term" value="P:translation"/>
    <property type="evidence" value="ECO:0007669"/>
    <property type="project" value="InterPro"/>
</dbReference>
<protein>
    <recommendedName>
        <fullName evidence="8">Large ribosomal subunit protein uL18</fullName>
    </recommendedName>
    <alternativeName>
        <fullName evidence="9">60S ribosomal protein L5</fullName>
    </alternativeName>
</protein>
<dbReference type="PANTHER" id="PTHR23410:SF12">
    <property type="entry name" value="LARGE RIBOSOMAL SUBUNIT PROTEIN UL18"/>
    <property type="match status" value="1"/>
</dbReference>
<dbReference type="GO" id="GO:0008097">
    <property type="term" value="F:5S rRNA binding"/>
    <property type="evidence" value="ECO:0007669"/>
    <property type="project" value="InterPro"/>
</dbReference>
<evidence type="ECO:0000313" key="12">
    <source>
        <dbReference type="EMBL" id="GAV04189.1"/>
    </source>
</evidence>
<dbReference type="HAMAP" id="MF_01337_A">
    <property type="entry name" value="Ribosomal_uL18_A"/>
    <property type="match status" value="1"/>
</dbReference>
<keyword evidence="5" id="KW-0694">RNA-binding</keyword>
<reference evidence="12 13" key="1">
    <citation type="journal article" date="2016" name="Nat. Commun.">
        <title>Extremotolerant tardigrade genome and improved radiotolerance of human cultured cells by tardigrade-unique protein.</title>
        <authorList>
            <person name="Hashimoto T."/>
            <person name="Horikawa D.D."/>
            <person name="Saito Y."/>
            <person name="Kuwahara H."/>
            <person name="Kozuka-Hata H."/>
            <person name="Shin-I T."/>
            <person name="Minakuchi Y."/>
            <person name="Ohishi K."/>
            <person name="Motoyama A."/>
            <person name="Aizu T."/>
            <person name="Enomoto A."/>
            <person name="Kondo K."/>
            <person name="Tanaka S."/>
            <person name="Hara Y."/>
            <person name="Koshikawa S."/>
            <person name="Sagara H."/>
            <person name="Miura T."/>
            <person name="Yokobori S."/>
            <person name="Miyagawa K."/>
            <person name="Suzuki Y."/>
            <person name="Kubo T."/>
            <person name="Oyama M."/>
            <person name="Kohara Y."/>
            <person name="Fujiyama A."/>
            <person name="Arakawa K."/>
            <person name="Katayama T."/>
            <person name="Toyoda A."/>
            <person name="Kunieda T."/>
        </authorList>
    </citation>
    <scope>NUCLEOTIDE SEQUENCE [LARGE SCALE GENOMIC DNA]</scope>
    <source>
        <strain evidence="12 13">YOKOZUNA-1</strain>
    </source>
</reference>
<comment type="function">
    <text evidence="1">Component of the ribosome, a large ribonucleoprotein complex responsible for the synthesis of proteins in the cell. The small ribosomal subunit (SSU) binds messenger RNAs (mRNAs) and translates the encoded message by selecting cognate aminoacyl-transfer RNA (tRNA) molecules. The large subunit (LSU) contains the ribosomal catalytic site termed the peptidyl transferase center (PTC), which catalyzes the formation of peptide bonds, thereby polymerizing the amino acids delivered by tRNAs into a polypeptide chain. The nascent polypeptides leave the ribosome through a tunnel in the LSU and interact with protein factors that function in enzymatic processing, targeting, and the membrane insertion of nascent chains at the exit of the ribosomal tunnel.</text>
</comment>
<evidence type="ECO:0000256" key="3">
    <source>
        <dbReference type="ARBA" id="ARBA00007116"/>
    </source>
</evidence>
<evidence type="ECO:0000256" key="7">
    <source>
        <dbReference type="ARBA" id="ARBA00023274"/>
    </source>
</evidence>
<evidence type="ECO:0000256" key="9">
    <source>
        <dbReference type="ARBA" id="ARBA00035352"/>
    </source>
</evidence>
<feature type="domain" description="Large ribosomal subunit protein uL18 C-terminal eukaryotes" evidence="11">
    <location>
        <begin position="255"/>
        <end position="310"/>
    </location>
</feature>
<dbReference type="GO" id="GO:0022625">
    <property type="term" value="C:cytosolic large ribosomal subunit"/>
    <property type="evidence" value="ECO:0007669"/>
    <property type="project" value="TreeGrafter"/>
</dbReference>
<dbReference type="EMBL" id="BDGG01000010">
    <property type="protein sequence ID" value="GAV04189.1"/>
    <property type="molecule type" value="Genomic_DNA"/>
</dbReference>
<dbReference type="Gene3D" id="3.30.420.100">
    <property type="match status" value="1"/>
</dbReference>
<evidence type="ECO:0000256" key="2">
    <source>
        <dbReference type="ARBA" id="ARBA00004496"/>
    </source>
</evidence>
<comment type="similarity">
    <text evidence="3">Belongs to the universal ribosomal protein uL18 family.</text>
</comment>
<dbReference type="Pfam" id="PF14204">
    <property type="entry name" value="Ribosomal_L18_c"/>
    <property type="match status" value="1"/>
</dbReference>
<keyword evidence="4" id="KW-0963">Cytoplasm</keyword>
<accession>A0A1D1VZZ3</accession>
<evidence type="ECO:0000256" key="8">
    <source>
        <dbReference type="ARBA" id="ARBA00035197"/>
    </source>
</evidence>
<dbReference type="GO" id="GO:0000027">
    <property type="term" value="P:ribosomal large subunit assembly"/>
    <property type="evidence" value="ECO:0007669"/>
    <property type="project" value="TreeGrafter"/>
</dbReference>
<organism evidence="12 13">
    <name type="scientific">Ramazzottius varieornatus</name>
    <name type="common">Water bear</name>
    <name type="synonym">Tardigrade</name>
    <dbReference type="NCBI Taxonomy" id="947166"/>
    <lineage>
        <taxon>Eukaryota</taxon>
        <taxon>Metazoa</taxon>
        <taxon>Ecdysozoa</taxon>
        <taxon>Tardigrada</taxon>
        <taxon>Eutardigrada</taxon>
        <taxon>Parachela</taxon>
        <taxon>Hypsibioidea</taxon>
        <taxon>Ramazzottiidae</taxon>
        <taxon>Ramazzottius</taxon>
    </lineage>
</organism>
<feature type="region of interest" description="Disordered" evidence="10">
    <location>
        <begin position="264"/>
        <end position="317"/>
    </location>
</feature>
<dbReference type="InterPro" id="IPR025607">
    <property type="entry name" value="Ribosomal_uL18_C_euk"/>
</dbReference>